<dbReference type="SUPFAM" id="SSF52047">
    <property type="entry name" value="RNI-like"/>
    <property type="match status" value="1"/>
</dbReference>
<dbReference type="OrthoDB" id="438726at2759"/>
<evidence type="ECO:0000256" key="2">
    <source>
        <dbReference type="SAM" id="MobiDB-lite"/>
    </source>
</evidence>
<feature type="compositionally biased region" description="Polar residues" evidence="2">
    <location>
        <begin position="352"/>
        <end position="371"/>
    </location>
</feature>
<dbReference type="PANTHER" id="PTHR24114:SF2">
    <property type="entry name" value="F-BOX DOMAIN-CONTAINING PROTEIN-RELATED"/>
    <property type="match status" value="1"/>
</dbReference>
<feature type="compositionally biased region" description="Polar residues" evidence="2">
    <location>
        <begin position="542"/>
        <end position="552"/>
    </location>
</feature>
<feature type="coiled-coil region" evidence="1">
    <location>
        <begin position="465"/>
        <end position="492"/>
    </location>
</feature>
<evidence type="ECO:0000256" key="1">
    <source>
        <dbReference type="SAM" id="Coils"/>
    </source>
</evidence>
<dbReference type="PANTHER" id="PTHR24114">
    <property type="entry name" value="LEUCINE RICH REPEAT FAMILY PROTEIN"/>
    <property type="match status" value="1"/>
</dbReference>
<dbReference type="InterPro" id="IPR052394">
    <property type="entry name" value="LRR-containing"/>
</dbReference>
<evidence type="ECO:0000313" key="4">
    <source>
        <dbReference type="Proteomes" id="UP000187209"/>
    </source>
</evidence>
<evidence type="ECO:0000313" key="3">
    <source>
        <dbReference type="EMBL" id="OMJ70781.1"/>
    </source>
</evidence>
<dbReference type="Proteomes" id="UP000187209">
    <property type="component" value="Unassembled WGS sequence"/>
</dbReference>
<keyword evidence="1" id="KW-0175">Coiled coil</keyword>
<dbReference type="Gene3D" id="3.80.10.10">
    <property type="entry name" value="Ribonuclease Inhibitor"/>
    <property type="match status" value="1"/>
</dbReference>
<name>A0A1R2B1X0_9CILI</name>
<protein>
    <submittedName>
        <fullName evidence="3">Uncharacterized protein</fullName>
    </submittedName>
</protein>
<accession>A0A1R2B1X0</accession>
<proteinExistence type="predicted"/>
<reference evidence="3 4" key="1">
    <citation type="submission" date="2016-11" db="EMBL/GenBank/DDBJ databases">
        <title>The macronuclear genome of Stentor coeruleus: a giant cell with tiny introns.</title>
        <authorList>
            <person name="Slabodnick M."/>
            <person name="Ruby J.G."/>
            <person name="Reiff S.B."/>
            <person name="Swart E.C."/>
            <person name="Gosai S."/>
            <person name="Prabakaran S."/>
            <person name="Witkowska E."/>
            <person name="Larue G.E."/>
            <person name="Fisher S."/>
            <person name="Freeman R.M."/>
            <person name="Gunawardena J."/>
            <person name="Chu W."/>
            <person name="Stover N.A."/>
            <person name="Gregory B.D."/>
            <person name="Nowacki M."/>
            <person name="Derisi J."/>
            <person name="Roy S.W."/>
            <person name="Marshall W.F."/>
            <person name="Sood P."/>
        </authorList>
    </citation>
    <scope>NUCLEOTIDE SEQUENCE [LARGE SCALE GENOMIC DNA]</scope>
    <source>
        <strain evidence="3">WM001</strain>
    </source>
</reference>
<comment type="caution">
    <text evidence="3">The sequence shown here is derived from an EMBL/GenBank/DDBJ whole genome shotgun (WGS) entry which is preliminary data.</text>
</comment>
<organism evidence="3 4">
    <name type="scientific">Stentor coeruleus</name>
    <dbReference type="NCBI Taxonomy" id="5963"/>
    <lineage>
        <taxon>Eukaryota</taxon>
        <taxon>Sar</taxon>
        <taxon>Alveolata</taxon>
        <taxon>Ciliophora</taxon>
        <taxon>Postciliodesmatophora</taxon>
        <taxon>Heterotrichea</taxon>
        <taxon>Heterotrichida</taxon>
        <taxon>Stentoridae</taxon>
        <taxon>Stentor</taxon>
    </lineage>
</organism>
<dbReference type="EMBL" id="MPUH01001055">
    <property type="protein sequence ID" value="OMJ70781.1"/>
    <property type="molecule type" value="Genomic_DNA"/>
</dbReference>
<feature type="region of interest" description="Disordered" evidence="2">
    <location>
        <begin position="352"/>
        <end position="379"/>
    </location>
</feature>
<gene>
    <name evidence="3" type="ORF">SteCoe_31177</name>
</gene>
<dbReference type="AlphaFoldDB" id="A0A1R2B1X0"/>
<sequence length="707" mass="79940">MSTVYIDACNQKGIKPLKEVQRAIETKEDLQINSKVQLTDLDLSPIGSIMTENLSFLIQFEMTGQRVSENGISFLCKGLQSNKILKKLSLPRNGICSVESISMLSYALQKNTSVEFLDLSENSIEDSAAEALKELIRGNEVLKKICLEHNLITSTCFAVSLCENNALIHFSMSYNPLSFENFVSLLEMLNINTTLQHLGLKGIKFSGPANIKENVSGVLTNQEAIILKLANTMRNSYLNSISIDLDPNSTLQLRELETSLLKHNSSLTNISSDTINWRNSLQGPLLGIQKALKANSWLKKEDSSDEEAPYDLQNIIAAKKLPIQVANTLKSLPNALDSDYDKILDHFSTESPNFSSRVATSPDFTVNSPHLSETKEPHKDPRLKRLELGEKPQDSEKISKKQVMMIFDDFSNKVQGFQDEILSQVNALQDRVLELETSIKNFNPSFLLGKISELEKKDEATQNLLMLISRELAELKAQNSQSTRENSRYSKTQTEFKISDIEKKTTEHSNAINKLGRNLEDIELKMLKIQTFIQSPEKSINYTKQSENSSKNYIERASSKNSEKGFSRNLEKDFDKSNEKHSIKNSEKNSAKNSEKNSLRNSEECRFSDLGNEINLRKENSVNLDENVVLGQIPGLTESLVIKAIQEKNYWNIRKKLDLSHENSPTKPIDNFYSPEECPSRDLYQKLYQKGMNFISRSGSSTKKIYN</sequence>
<keyword evidence="4" id="KW-1185">Reference proteome</keyword>
<feature type="compositionally biased region" description="Basic and acidic residues" evidence="2">
    <location>
        <begin position="553"/>
        <end position="604"/>
    </location>
</feature>
<dbReference type="InterPro" id="IPR032675">
    <property type="entry name" value="LRR_dom_sf"/>
</dbReference>
<feature type="region of interest" description="Disordered" evidence="2">
    <location>
        <begin position="542"/>
        <end position="604"/>
    </location>
</feature>